<dbReference type="GO" id="GO:0000462">
    <property type="term" value="P:maturation of SSU-rRNA from tricistronic rRNA transcript (SSU-rRNA, 5.8S rRNA, LSU-rRNA)"/>
    <property type="evidence" value="ECO:0007669"/>
    <property type="project" value="TreeGrafter"/>
</dbReference>
<evidence type="ECO:0000259" key="4">
    <source>
        <dbReference type="Pfam" id="PF08164"/>
    </source>
</evidence>
<comment type="caution">
    <text evidence="6">The sequence shown here is derived from an EMBL/GenBank/DDBJ whole genome shotgun (WGS) entry which is preliminary data.</text>
</comment>
<accession>A0A2C5YIX8</accession>
<feature type="compositionally biased region" description="Acidic residues" evidence="3">
    <location>
        <begin position="129"/>
        <end position="164"/>
    </location>
</feature>
<keyword evidence="7" id="KW-1185">Reference proteome</keyword>
<dbReference type="Pfam" id="PF08164">
    <property type="entry name" value="TRAUB"/>
    <property type="match status" value="1"/>
</dbReference>
<dbReference type="Proteomes" id="UP000224854">
    <property type="component" value="Unassembled WGS sequence"/>
</dbReference>
<reference evidence="6 7" key="1">
    <citation type="submission" date="2017-06" db="EMBL/GenBank/DDBJ databases">
        <title>Ant-infecting Ophiocordyceps genomes reveal a high diversity of potential behavioral manipulation genes and a possible major role for enterotoxins.</title>
        <authorList>
            <person name="De Bekker C."/>
            <person name="Evans H.C."/>
            <person name="Brachmann A."/>
            <person name="Hughes D.P."/>
        </authorList>
    </citation>
    <scope>NUCLEOTIDE SEQUENCE [LARGE SCALE GENOMIC DNA]</scope>
    <source>
        <strain evidence="6 7">1348a</strain>
    </source>
</reference>
<dbReference type="InterPro" id="IPR012617">
    <property type="entry name" value="AATF_C"/>
</dbReference>
<dbReference type="PANTHER" id="PTHR15565:SF0">
    <property type="entry name" value="PROTEIN AATF"/>
    <property type="match status" value="1"/>
</dbReference>
<evidence type="ECO:0000256" key="3">
    <source>
        <dbReference type="SAM" id="MobiDB-lite"/>
    </source>
</evidence>
<feature type="compositionally biased region" description="Polar residues" evidence="3">
    <location>
        <begin position="186"/>
        <end position="198"/>
    </location>
</feature>
<evidence type="ECO:0000259" key="5">
    <source>
        <dbReference type="Pfam" id="PF13339"/>
    </source>
</evidence>
<feature type="compositionally biased region" description="Acidic residues" evidence="3">
    <location>
        <begin position="473"/>
        <end position="484"/>
    </location>
</feature>
<feature type="domain" description="Apoptosis-antagonizing transcription factor C-terminal" evidence="4">
    <location>
        <begin position="383"/>
        <end position="466"/>
    </location>
</feature>
<protein>
    <recommendedName>
        <fullName evidence="2">Protein BFR2</fullName>
    </recommendedName>
</protein>
<proteinExistence type="inferred from homology"/>
<comment type="similarity">
    <text evidence="1">Belongs to the AATF family.</text>
</comment>
<dbReference type="Pfam" id="PF13339">
    <property type="entry name" value="AATF-Che1"/>
    <property type="match status" value="1"/>
</dbReference>
<name>A0A2C5YIX8_9HYPO</name>
<sequence length="501" mass="56048">MAKTTARPLHFRHGHEHIVKDHDPDAHVPPSDQGSHSSVSDDEQDAATQHYVPVEKSRLRRGQGVGLGPQYSGSCVPRSALEDESQGHSQDDIDSDSMHQDDDSMDESMRDLDGVLGLNNATSPRPTDSDQEEEEDEEEDDQEEDEEEDNQEEEKDGQEEEKEDEKEKKPSKAINMPSGGHPQLHQPHNGSSKTTPSDQVGVEKGIAIEKQRHMYDGLLNLRIRLQKALVAANTLPTVEQKPEQNSEPYNSAEEAAVKLLETLSSIRAKLGVSKAAGIKRKRQADQDISNEALWKQAQEQEQATVEFRRDKLDKWHSKVQSVSGAAAGTWQKYTTLVQALDSQLEGSSQRLVQRTRVPRSCAPRQAALKLAQDDDVFDDADFYQVLLKDLVDARTVESAEAMTGALPSVMLTAAREAKTRKQVDRKASKGRKLRFTVHEKLQDFMAPEDRRTWEQQAIDGFFGTLLGRKLELEEDDEEASEEDGWTGVHGAEKPDIRLFGH</sequence>
<feature type="compositionally biased region" description="Basic and acidic residues" evidence="3">
    <location>
        <begin position="490"/>
        <end position="501"/>
    </location>
</feature>
<dbReference type="InterPro" id="IPR039223">
    <property type="entry name" value="AATF/Bfr2"/>
</dbReference>
<dbReference type="EMBL" id="NJEU01000934">
    <property type="protein sequence ID" value="PHH69465.1"/>
    <property type="molecule type" value="Genomic_DNA"/>
</dbReference>
<feature type="compositionally biased region" description="Basic and acidic residues" evidence="3">
    <location>
        <begin position="85"/>
        <end position="113"/>
    </location>
</feature>
<dbReference type="GO" id="GO:0005730">
    <property type="term" value="C:nucleolus"/>
    <property type="evidence" value="ECO:0007669"/>
    <property type="project" value="TreeGrafter"/>
</dbReference>
<dbReference type="OrthoDB" id="5783963at2759"/>
<feature type="region of interest" description="Disordered" evidence="3">
    <location>
        <begin position="1"/>
        <end position="204"/>
    </location>
</feature>
<feature type="region of interest" description="Disordered" evidence="3">
    <location>
        <begin position="473"/>
        <end position="501"/>
    </location>
</feature>
<organism evidence="6 7">
    <name type="scientific">Ophiocordyceps australis</name>
    <dbReference type="NCBI Taxonomy" id="1399860"/>
    <lineage>
        <taxon>Eukaryota</taxon>
        <taxon>Fungi</taxon>
        <taxon>Dikarya</taxon>
        <taxon>Ascomycota</taxon>
        <taxon>Pezizomycotina</taxon>
        <taxon>Sordariomycetes</taxon>
        <taxon>Hypocreomycetidae</taxon>
        <taxon>Hypocreales</taxon>
        <taxon>Ophiocordycipitaceae</taxon>
        <taxon>Ophiocordyceps</taxon>
    </lineage>
</organism>
<dbReference type="AlphaFoldDB" id="A0A2C5YIX8"/>
<feature type="compositionally biased region" description="Basic and acidic residues" evidence="3">
    <location>
        <begin position="16"/>
        <end position="26"/>
    </location>
</feature>
<dbReference type="PANTHER" id="PTHR15565">
    <property type="entry name" value="AATF PROTEIN APOPTOSIS ANTAGONIZING TRANSCRIPTION FACTOR"/>
    <property type="match status" value="1"/>
</dbReference>
<evidence type="ECO:0000313" key="6">
    <source>
        <dbReference type="EMBL" id="PHH69465.1"/>
    </source>
</evidence>
<evidence type="ECO:0000313" key="7">
    <source>
        <dbReference type="Proteomes" id="UP000224854"/>
    </source>
</evidence>
<feature type="domain" description="AATF leucine zipper-containing" evidence="5">
    <location>
        <begin position="202"/>
        <end position="318"/>
    </location>
</feature>
<gene>
    <name evidence="6" type="ORF">CDD82_7743</name>
</gene>
<dbReference type="InterPro" id="IPR025160">
    <property type="entry name" value="AATF"/>
</dbReference>
<evidence type="ECO:0000256" key="1">
    <source>
        <dbReference type="ARBA" id="ARBA00008966"/>
    </source>
</evidence>
<evidence type="ECO:0000256" key="2">
    <source>
        <dbReference type="ARBA" id="ARBA00013850"/>
    </source>
</evidence>